<evidence type="ECO:0000313" key="1">
    <source>
        <dbReference type="EMBL" id="BAD37468.1"/>
    </source>
</evidence>
<organism evidence="1 2">
    <name type="scientific">Oryza sativa subsp. japonica</name>
    <name type="common">Rice</name>
    <dbReference type="NCBI Taxonomy" id="39947"/>
    <lineage>
        <taxon>Eukaryota</taxon>
        <taxon>Viridiplantae</taxon>
        <taxon>Streptophyta</taxon>
        <taxon>Embryophyta</taxon>
        <taxon>Tracheophyta</taxon>
        <taxon>Spermatophyta</taxon>
        <taxon>Magnoliopsida</taxon>
        <taxon>Liliopsida</taxon>
        <taxon>Poales</taxon>
        <taxon>Poaceae</taxon>
        <taxon>BOP clade</taxon>
        <taxon>Oryzoideae</taxon>
        <taxon>Oryzeae</taxon>
        <taxon>Oryzinae</taxon>
        <taxon>Oryza</taxon>
        <taxon>Oryza sativa</taxon>
    </lineage>
</organism>
<accession>Q67WK1</accession>
<reference evidence="2" key="1">
    <citation type="journal article" date="2005" name="Nature">
        <title>The map-based sequence of the rice genome.</title>
        <authorList>
            <consortium name="International rice genome sequencing project (IRGSP)"/>
            <person name="Matsumoto T."/>
            <person name="Wu J."/>
            <person name="Kanamori H."/>
            <person name="Katayose Y."/>
            <person name="Fujisawa M."/>
            <person name="Namiki N."/>
            <person name="Mizuno H."/>
            <person name="Yamamoto K."/>
            <person name="Antonio B.A."/>
            <person name="Baba T."/>
            <person name="Sakata K."/>
            <person name="Nagamura Y."/>
            <person name="Aoki H."/>
            <person name="Arikawa K."/>
            <person name="Arita K."/>
            <person name="Bito T."/>
            <person name="Chiden Y."/>
            <person name="Fujitsuka N."/>
            <person name="Fukunaka R."/>
            <person name="Hamada M."/>
            <person name="Harada C."/>
            <person name="Hayashi A."/>
            <person name="Hijishita S."/>
            <person name="Honda M."/>
            <person name="Hosokawa S."/>
            <person name="Ichikawa Y."/>
            <person name="Idonuma A."/>
            <person name="Iijima M."/>
            <person name="Ikeda M."/>
            <person name="Ikeno M."/>
            <person name="Ito K."/>
            <person name="Ito S."/>
            <person name="Ito T."/>
            <person name="Ito Y."/>
            <person name="Ito Y."/>
            <person name="Iwabuchi A."/>
            <person name="Kamiya K."/>
            <person name="Karasawa W."/>
            <person name="Kurita K."/>
            <person name="Katagiri S."/>
            <person name="Kikuta A."/>
            <person name="Kobayashi H."/>
            <person name="Kobayashi N."/>
            <person name="Machita K."/>
            <person name="Maehara T."/>
            <person name="Masukawa M."/>
            <person name="Mizubayashi T."/>
            <person name="Mukai Y."/>
            <person name="Nagasaki H."/>
            <person name="Nagata Y."/>
            <person name="Naito S."/>
            <person name="Nakashima M."/>
            <person name="Nakama Y."/>
            <person name="Nakamichi Y."/>
            <person name="Nakamura M."/>
            <person name="Meguro A."/>
            <person name="Negishi M."/>
            <person name="Ohta I."/>
            <person name="Ohta T."/>
            <person name="Okamoto M."/>
            <person name="Ono N."/>
            <person name="Saji S."/>
            <person name="Sakaguchi M."/>
            <person name="Sakai K."/>
            <person name="Shibata M."/>
            <person name="Shimokawa T."/>
            <person name="Song J."/>
            <person name="Takazaki Y."/>
            <person name="Terasawa K."/>
            <person name="Tsugane M."/>
            <person name="Tsuji K."/>
            <person name="Ueda S."/>
            <person name="Waki K."/>
            <person name="Yamagata H."/>
            <person name="Yamamoto M."/>
            <person name="Yamamoto S."/>
            <person name="Yamane H."/>
            <person name="Yoshiki S."/>
            <person name="Yoshihara R."/>
            <person name="Yukawa K."/>
            <person name="Zhong H."/>
            <person name="Yano M."/>
            <person name="Yuan Q."/>
            <person name="Ouyang S."/>
            <person name="Liu J."/>
            <person name="Jones K.M."/>
            <person name="Gansberger K."/>
            <person name="Moffat K."/>
            <person name="Hill J."/>
            <person name="Bera J."/>
            <person name="Fadrosh D."/>
            <person name="Jin S."/>
            <person name="Johri S."/>
            <person name="Kim M."/>
            <person name="Overton L."/>
            <person name="Reardon M."/>
            <person name="Tsitrin T."/>
            <person name="Vuong H."/>
            <person name="Weaver B."/>
            <person name="Ciecko A."/>
            <person name="Tallon L."/>
            <person name="Jackson J."/>
            <person name="Pai G."/>
            <person name="Aken S.V."/>
            <person name="Utterback T."/>
            <person name="Reidmuller S."/>
            <person name="Feldblyum T."/>
            <person name="Hsiao J."/>
            <person name="Zismann V."/>
            <person name="Iobst S."/>
            <person name="de Vazeille A.R."/>
            <person name="Buell C.R."/>
            <person name="Ying K."/>
            <person name="Li Y."/>
            <person name="Lu T."/>
            <person name="Huang Y."/>
            <person name="Zhao Q."/>
            <person name="Feng Q."/>
            <person name="Zhang L."/>
            <person name="Zhu J."/>
            <person name="Weng Q."/>
            <person name="Mu J."/>
            <person name="Lu Y."/>
            <person name="Fan D."/>
            <person name="Liu Y."/>
            <person name="Guan J."/>
            <person name="Zhang Y."/>
            <person name="Yu S."/>
            <person name="Liu X."/>
            <person name="Zhang Y."/>
            <person name="Hong G."/>
            <person name="Han B."/>
            <person name="Choisne N."/>
            <person name="Demange N."/>
            <person name="Orjeda G."/>
            <person name="Samain S."/>
            <person name="Cattolico L."/>
            <person name="Pelletier E."/>
            <person name="Couloux A."/>
            <person name="Segurens B."/>
            <person name="Wincker P."/>
            <person name="D'Hont A."/>
            <person name="Scarpelli C."/>
            <person name="Weissenbach J."/>
            <person name="Salanoubat M."/>
            <person name="Quetier F."/>
            <person name="Yu Y."/>
            <person name="Kim H.R."/>
            <person name="Rambo T."/>
            <person name="Currie J."/>
            <person name="Collura K."/>
            <person name="Luo M."/>
            <person name="Yang T."/>
            <person name="Ammiraju J.S.S."/>
            <person name="Engler F."/>
            <person name="Soderlund C."/>
            <person name="Wing R.A."/>
            <person name="Palmer L.E."/>
            <person name="de la Bastide M."/>
            <person name="Spiegel L."/>
            <person name="Nascimento L."/>
            <person name="Zutavern T."/>
            <person name="O'Shaughnessy A."/>
            <person name="Dike S."/>
            <person name="Dedhia N."/>
            <person name="Preston R."/>
            <person name="Balija V."/>
            <person name="McCombie W.R."/>
            <person name="Chow T."/>
            <person name="Chen H."/>
            <person name="Chung M."/>
            <person name="Chen C."/>
            <person name="Shaw J."/>
            <person name="Wu H."/>
            <person name="Hsiao K."/>
            <person name="Chao Y."/>
            <person name="Chu M."/>
            <person name="Cheng C."/>
            <person name="Hour A."/>
            <person name="Lee P."/>
            <person name="Lin S."/>
            <person name="Lin Y."/>
            <person name="Liou J."/>
            <person name="Liu S."/>
            <person name="Hsing Y."/>
            <person name="Raghuvanshi S."/>
            <person name="Mohanty A."/>
            <person name="Bharti A.K."/>
            <person name="Gaur A."/>
            <person name="Gupta V."/>
            <person name="Kumar D."/>
            <person name="Ravi V."/>
            <person name="Vij S."/>
            <person name="Kapur A."/>
            <person name="Khurana P."/>
            <person name="Khurana P."/>
            <person name="Khurana J.P."/>
            <person name="Tyagi A.K."/>
            <person name="Gaikwad K."/>
            <person name="Singh A."/>
            <person name="Dalal V."/>
            <person name="Srivastava S."/>
            <person name="Dixit A."/>
            <person name="Pal A.K."/>
            <person name="Ghazi I.A."/>
            <person name="Yadav M."/>
            <person name="Pandit A."/>
            <person name="Bhargava A."/>
            <person name="Sureshbabu K."/>
            <person name="Batra K."/>
            <person name="Sharma T.R."/>
            <person name="Mohapatra T."/>
            <person name="Singh N.K."/>
            <person name="Messing J."/>
            <person name="Nelson A.B."/>
            <person name="Fuks G."/>
            <person name="Kavchok S."/>
            <person name="Keizer G."/>
            <person name="Linton E."/>
            <person name="Llaca V."/>
            <person name="Song R."/>
            <person name="Tanyolac B."/>
            <person name="Young S."/>
            <person name="Ho-Il K."/>
            <person name="Hahn J.H."/>
            <person name="Sangsakoo G."/>
            <person name="Vanavichit A."/>
            <person name="de Mattos Luiz.A.T."/>
            <person name="Zimmer P.D."/>
            <person name="Malone G."/>
            <person name="Dellagostin O."/>
            <person name="de Oliveira A.C."/>
            <person name="Bevan M."/>
            <person name="Bancroft I."/>
            <person name="Minx P."/>
            <person name="Cordum H."/>
            <person name="Wilson R."/>
            <person name="Cheng Z."/>
            <person name="Jin W."/>
            <person name="Jiang J."/>
            <person name="Leong S.A."/>
            <person name="Iwama H."/>
            <person name="Gojobori T."/>
            <person name="Itoh T."/>
            <person name="Niimura Y."/>
            <person name="Fujii Y."/>
            <person name="Habara T."/>
            <person name="Sakai H."/>
            <person name="Sato Y."/>
            <person name="Wilson G."/>
            <person name="Kumar K."/>
            <person name="McCouch S."/>
            <person name="Juretic N."/>
            <person name="Hoen D."/>
            <person name="Wright S."/>
            <person name="Bruskiewich R."/>
            <person name="Bureau T."/>
            <person name="Miyao A."/>
            <person name="Hirochika H."/>
            <person name="Nishikawa T."/>
            <person name="Kadowaki K."/>
            <person name="Sugiura M."/>
            <person name="Burr B."/>
            <person name="Sasaki T."/>
        </authorList>
    </citation>
    <scope>NUCLEOTIDE SEQUENCE [LARGE SCALE GENOMIC DNA]</scope>
    <source>
        <strain evidence="2">cv. Nipponbare</strain>
    </source>
</reference>
<sequence length="69" mass="7478">MIDKLELAVGYTIKLGLSGALIDQLDRSIMVVDGVALAIALASSMRRGRRVDDGDGSYHRLRVHAGRRA</sequence>
<name>Q67WK1_ORYSJ</name>
<protein>
    <submittedName>
        <fullName evidence="1">Uncharacterized protein</fullName>
    </submittedName>
</protein>
<dbReference type="AlphaFoldDB" id="Q67WK1"/>
<gene>
    <name evidence="1" type="primary">P0425F05.21</name>
</gene>
<dbReference type="EMBL" id="AP003569">
    <property type="protein sequence ID" value="BAD37468.1"/>
    <property type="molecule type" value="Genomic_DNA"/>
</dbReference>
<proteinExistence type="predicted"/>
<evidence type="ECO:0000313" key="2">
    <source>
        <dbReference type="Proteomes" id="UP000000763"/>
    </source>
</evidence>
<reference evidence="2" key="2">
    <citation type="journal article" date="2008" name="Nucleic Acids Res.">
        <title>The rice annotation project database (RAP-DB): 2008 update.</title>
        <authorList>
            <consortium name="The rice annotation project (RAP)"/>
        </authorList>
    </citation>
    <scope>GENOME REANNOTATION</scope>
    <source>
        <strain evidence="2">cv. Nipponbare</strain>
    </source>
</reference>
<dbReference type="Proteomes" id="UP000000763">
    <property type="component" value="Chromosome 6"/>
</dbReference>